<dbReference type="eggNOG" id="ENOG5031MK9">
    <property type="taxonomic scope" value="Bacteria"/>
</dbReference>
<dbReference type="HOGENOM" id="CLU_2141904_0_0_7"/>
<dbReference type="OrthoDB" id="9829176at2"/>
<name>G7QBF3_9BACT</name>
<dbReference type="RefSeq" id="WP_009182704.1">
    <property type="nucleotide sequence ID" value="NZ_CM001368.1"/>
</dbReference>
<evidence type="ECO:0000313" key="3">
    <source>
        <dbReference type="Proteomes" id="UP000004662"/>
    </source>
</evidence>
<gene>
    <name evidence="2" type="ORF">DFW101_3378</name>
</gene>
<keyword evidence="3" id="KW-1185">Reference proteome</keyword>
<protein>
    <recommendedName>
        <fullName evidence="4">Lipoprotein</fullName>
    </recommendedName>
</protein>
<proteinExistence type="predicted"/>
<evidence type="ECO:0000313" key="2">
    <source>
        <dbReference type="EMBL" id="EHJ49376.1"/>
    </source>
</evidence>
<sequence length="112" mass="12613">MHHFSACLLAVAVLCISSNGYAQPRLDRSTQFMGNCTAGSNVEQCDSREEICRRFVNAFSQPRASLAACRKACKKLGYRLPQRYASLRNCGNIITHGAALCEQECYRKYRKQ</sequence>
<dbReference type="Proteomes" id="UP000004662">
    <property type="component" value="Chromosome"/>
</dbReference>
<reference evidence="3" key="1">
    <citation type="journal article" date="2015" name="Genome Announc.">
        <title>High-Quality Draft Genome Sequence of Desulfovibrio carbinoliphilus FW-101-2B, an Organic Acid-Oxidizing Sulfate-Reducing Bacterium Isolated from Uranium(VI)-Contaminated Groundwater.</title>
        <authorList>
            <person name="Ramsay B.D."/>
            <person name="Hwang C."/>
            <person name="Woo H.L."/>
            <person name="Carroll S.L."/>
            <person name="Lucas S."/>
            <person name="Han J."/>
            <person name="Lapidus A.L."/>
            <person name="Cheng J.F."/>
            <person name="Goodwin L.A."/>
            <person name="Pitluck S."/>
            <person name="Peters L."/>
            <person name="Chertkov O."/>
            <person name="Held B."/>
            <person name="Detter J.C."/>
            <person name="Han C.S."/>
            <person name="Tapia R."/>
            <person name="Land M.L."/>
            <person name="Hauser L.J."/>
            <person name="Kyrpides N.C."/>
            <person name="Ivanova N.N."/>
            <person name="Mikhailova N."/>
            <person name="Pagani I."/>
            <person name="Woyke T."/>
            <person name="Arkin A.P."/>
            <person name="Dehal P."/>
            <person name="Chivian D."/>
            <person name="Criddle C.S."/>
            <person name="Wu W."/>
            <person name="Chakraborty R."/>
            <person name="Hazen T.C."/>
            <person name="Fields M.W."/>
        </authorList>
    </citation>
    <scope>NUCLEOTIDE SEQUENCE [LARGE SCALE GENOMIC DNA]</scope>
    <source>
        <strain evidence="3">FW-101-2B</strain>
    </source>
</reference>
<dbReference type="AlphaFoldDB" id="G7QBF3"/>
<evidence type="ECO:0008006" key="4">
    <source>
        <dbReference type="Google" id="ProtNLM"/>
    </source>
</evidence>
<evidence type="ECO:0000256" key="1">
    <source>
        <dbReference type="SAM" id="SignalP"/>
    </source>
</evidence>
<feature type="signal peptide" evidence="1">
    <location>
        <begin position="1"/>
        <end position="22"/>
    </location>
</feature>
<keyword evidence="1" id="KW-0732">Signal</keyword>
<dbReference type="EMBL" id="CM001368">
    <property type="protein sequence ID" value="EHJ49376.1"/>
    <property type="molecule type" value="Genomic_DNA"/>
</dbReference>
<dbReference type="STRING" id="694327.DFW101_3378"/>
<accession>G7QBF3</accession>
<feature type="chain" id="PRO_5003503539" description="Lipoprotein" evidence="1">
    <location>
        <begin position="23"/>
        <end position="112"/>
    </location>
</feature>
<organism evidence="2 3">
    <name type="scientific">Solidesulfovibrio carbinoliphilus subsp. oakridgensis</name>
    <dbReference type="NCBI Taxonomy" id="694327"/>
    <lineage>
        <taxon>Bacteria</taxon>
        <taxon>Pseudomonadati</taxon>
        <taxon>Thermodesulfobacteriota</taxon>
        <taxon>Desulfovibrionia</taxon>
        <taxon>Desulfovibrionales</taxon>
        <taxon>Desulfovibrionaceae</taxon>
        <taxon>Solidesulfovibrio</taxon>
    </lineage>
</organism>